<accession>A0ABX8UQQ5</accession>
<keyword evidence="2" id="KW-1133">Transmembrane helix</keyword>
<keyword evidence="2" id="KW-0472">Membrane</keyword>
<evidence type="ECO:0000256" key="1">
    <source>
        <dbReference type="SAM" id="MobiDB-lite"/>
    </source>
</evidence>
<organism evidence="3 4">
    <name type="scientific">Paraburkholderia edwinii</name>
    <dbReference type="NCBI Taxonomy" id="2861782"/>
    <lineage>
        <taxon>Bacteria</taxon>
        <taxon>Pseudomonadati</taxon>
        <taxon>Pseudomonadota</taxon>
        <taxon>Betaproteobacteria</taxon>
        <taxon>Burkholderiales</taxon>
        <taxon>Burkholderiaceae</taxon>
        <taxon>Paraburkholderia</taxon>
    </lineage>
</organism>
<sequence>MKLDDMLLMAYVDGDLSPIERQEIEKEIAASPEAAERVALFSASRLPYNDAFADQKLPPVPESLTKKIEALARAHAAPTASASATASSDRSANDAHIEHGATMPPSTPVRSRMRIAPAWLAVAFVAGAFCLGAVLRLAPGLNPAQGAFTTASNGPSPWIRAVVDYQKLYSRETVAFGPVDTETSAQTVAQIRQDDKLSLRVPDLSSAGLTFKRVTRLRFQGKPLVQIEYLPPDGPPVALCVMKDMRPDAAVAQATVSDMNVVTWRQDELHYALVGGENRGLDLMAIGKQISGQGVDQLFGKASSASAAHGTLG</sequence>
<reference evidence="3 4" key="1">
    <citation type="submission" date="2021-07" db="EMBL/GenBank/DDBJ databases">
        <title>Paraburkholderia edwinii protects Aspergillus sp. from phenazines by acting as a toxin sponge.</title>
        <authorList>
            <person name="Dahlstrom K.M."/>
            <person name="Newman D.K."/>
        </authorList>
    </citation>
    <scope>NUCLEOTIDE SEQUENCE [LARGE SCALE GENOMIC DNA]</scope>
    <source>
        <strain evidence="3 4">Pe01</strain>
    </source>
</reference>
<evidence type="ECO:0000313" key="4">
    <source>
        <dbReference type="Proteomes" id="UP000826462"/>
    </source>
</evidence>
<keyword evidence="4" id="KW-1185">Reference proteome</keyword>
<feature type="transmembrane region" description="Helical" evidence="2">
    <location>
        <begin position="118"/>
        <end position="138"/>
    </location>
</feature>
<dbReference type="Proteomes" id="UP000826462">
    <property type="component" value="Chromosome 2"/>
</dbReference>
<name>A0ABX8UQQ5_9BURK</name>
<dbReference type="RefSeq" id="WP_219800656.1">
    <property type="nucleotide sequence ID" value="NZ_CP080096.1"/>
</dbReference>
<evidence type="ECO:0000313" key="3">
    <source>
        <dbReference type="EMBL" id="QYD71224.1"/>
    </source>
</evidence>
<dbReference type="EMBL" id="CP080096">
    <property type="protein sequence ID" value="QYD71224.1"/>
    <property type="molecule type" value="Genomic_DNA"/>
</dbReference>
<feature type="region of interest" description="Disordered" evidence="1">
    <location>
        <begin position="79"/>
        <end position="108"/>
    </location>
</feature>
<keyword evidence="2" id="KW-0812">Transmembrane</keyword>
<protein>
    <submittedName>
        <fullName evidence="3">Anti-sigma factor</fullName>
    </submittedName>
</protein>
<feature type="compositionally biased region" description="Low complexity" evidence="1">
    <location>
        <begin position="79"/>
        <end position="90"/>
    </location>
</feature>
<evidence type="ECO:0000256" key="2">
    <source>
        <dbReference type="SAM" id="Phobius"/>
    </source>
</evidence>
<proteinExistence type="predicted"/>
<gene>
    <name evidence="3" type="ORF">KZJ38_29705</name>
</gene>